<protein>
    <submittedName>
        <fullName evidence="7">Two-component system sensor histidine kinase DesK</fullName>
    </submittedName>
</protein>
<feature type="region of interest" description="Disordered" evidence="4">
    <location>
        <begin position="381"/>
        <end position="414"/>
    </location>
</feature>
<keyword evidence="5" id="KW-0812">Transmembrane</keyword>
<evidence type="ECO:0000256" key="5">
    <source>
        <dbReference type="SAM" id="Phobius"/>
    </source>
</evidence>
<evidence type="ECO:0000256" key="2">
    <source>
        <dbReference type="ARBA" id="ARBA00022777"/>
    </source>
</evidence>
<accession>A0A316FLA4</accession>
<comment type="caution">
    <text evidence="7">The sequence shown here is derived from an EMBL/GenBank/DDBJ whole genome shotgun (WGS) entry which is preliminary data.</text>
</comment>
<dbReference type="AlphaFoldDB" id="A0A316FLA4"/>
<dbReference type="PANTHER" id="PTHR24421:SF63">
    <property type="entry name" value="SENSOR HISTIDINE KINASE DESK"/>
    <property type="match status" value="1"/>
</dbReference>
<reference evidence="7 8" key="1">
    <citation type="submission" date="2018-05" db="EMBL/GenBank/DDBJ databases">
        <title>Genomic Encyclopedia of Archaeal and Bacterial Type Strains, Phase II (KMG-II): from individual species to whole genera.</title>
        <authorList>
            <person name="Goeker M."/>
        </authorList>
    </citation>
    <scope>NUCLEOTIDE SEQUENCE [LARGE SCALE GENOMIC DNA]</scope>
    <source>
        <strain evidence="7 8">DSM 45184</strain>
    </source>
</reference>
<dbReference type="InterPro" id="IPR011712">
    <property type="entry name" value="Sig_transdc_His_kin_sub3_dim/P"/>
</dbReference>
<dbReference type="InterPro" id="IPR036890">
    <property type="entry name" value="HATPase_C_sf"/>
</dbReference>
<dbReference type="GO" id="GO:0000155">
    <property type="term" value="F:phosphorelay sensor kinase activity"/>
    <property type="evidence" value="ECO:0007669"/>
    <property type="project" value="InterPro"/>
</dbReference>
<feature type="transmembrane region" description="Helical" evidence="5">
    <location>
        <begin position="45"/>
        <end position="70"/>
    </location>
</feature>
<keyword evidence="3" id="KW-0902">Two-component regulatory system</keyword>
<proteinExistence type="predicted"/>
<dbReference type="Pfam" id="PF07730">
    <property type="entry name" value="HisKA_3"/>
    <property type="match status" value="1"/>
</dbReference>
<keyword evidence="5" id="KW-0472">Membrane</keyword>
<feature type="transmembrane region" description="Helical" evidence="5">
    <location>
        <begin position="12"/>
        <end position="33"/>
    </location>
</feature>
<organism evidence="7 8">
    <name type="scientific">Actinoplanes xinjiangensis</name>
    <dbReference type="NCBI Taxonomy" id="512350"/>
    <lineage>
        <taxon>Bacteria</taxon>
        <taxon>Bacillati</taxon>
        <taxon>Actinomycetota</taxon>
        <taxon>Actinomycetes</taxon>
        <taxon>Micromonosporales</taxon>
        <taxon>Micromonosporaceae</taxon>
        <taxon>Actinoplanes</taxon>
    </lineage>
</organism>
<name>A0A316FLA4_9ACTN</name>
<dbReference type="Gene3D" id="3.30.565.10">
    <property type="entry name" value="Histidine kinase-like ATPase, C-terminal domain"/>
    <property type="match status" value="1"/>
</dbReference>
<sequence length="414" mass="43061">MTGAIQRAQRITMWSLGFSMLLAWFGAASGVALSAGAGQVSPPRIAVALAALLVFTWSGTRLVRAVSIFWPRQARRSRIDTAVSGAAALTVLVVQDAHPAGWGMVAIAWISLVTVRTSRVMTVVLALGTVAVTVTVSAVNPGPEPVPVLASLAIYGALSLTLPWANKLWIWILDLTEQAHHTKDAEARLAVTEERLRFARDLHDLVGHSLSVIAVKSELAGKLTAIDTDRAAEQMAEVRALAQDGLRQIRSAVRGYRILDLASEVASVRAILEADGIRCKVDLPDGAVDPEAAGPFAWVVRESATNILRHSTATWCTVTLWAADGSAVLEVVNDGVTAVTADQAGTGLAGLAERLVAVGGTLTAQPTGDGRFVVRATAPAVPAPAAPRSTAPSPPVPPPGPASAVLSIAPGETA</sequence>
<feature type="transmembrane region" description="Helical" evidence="5">
    <location>
        <begin position="120"/>
        <end position="139"/>
    </location>
</feature>
<dbReference type="CDD" id="cd16917">
    <property type="entry name" value="HATPase_UhpB-NarQ-NarX-like"/>
    <property type="match status" value="1"/>
</dbReference>
<dbReference type="InterPro" id="IPR050482">
    <property type="entry name" value="Sensor_HK_TwoCompSys"/>
</dbReference>
<evidence type="ECO:0000313" key="7">
    <source>
        <dbReference type="EMBL" id="PWK49033.1"/>
    </source>
</evidence>
<dbReference type="GO" id="GO:0046983">
    <property type="term" value="F:protein dimerization activity"/>
    <property type="evidence" value="ECO:0007669"/>
    <property type="project" value="InterPro"/>
</dbReference>
<dbReference type="GO" id="GO:0016020">
    <property type="term" value="C:membrane"/>
    <property type="evidence" value="ECO:0007669"/>
    <property type="project" value="InterPro"/>
</dbReference>
<feature type="transmembrane region" description="Helical" evidence="5">
    <location>
        <begin position="145"/>
        <end position="165"/>
    </location>
</feature>
<dbReference type="OrthoDB" id="5241784at2"/>
<dbReference type="Proteomes" id="UP000245697">
    <property type="component" value="Unassembled WGS sequence"/>
</dbReference>
<dbReference type="PANTHER" id="PTHR24421">
    <property type="entry name" value="NITRATE/NITRITE SENSOR PROTEIN NARX-RELATED"/>
    <property type="match status" value="1"/>
</dbReference>
<dbReference type="EMBL" id="QGGR01000005">
    <property type="protein sequence ID" value="PWK49033.1"/>
    <property type="molecule type" value="Genomic_DNA"/>
</dbReference>
<gene>
    <name evidence="7" type="ORF">BC793_105384</name>
</gene>
<keyword evidence="5" id="KW-1133">Transmembrane helix</keyword>
<dbReference type="SUPFAM" id="SSF55874">
    <property type="entry name" value="ATPase domain of HSP90 chaperone/DNA topoisomerase II/histidine kinase"/>
    <property type="match status" value="1"/>
</dbReference>
<feature type="compositionally biased region" description="Pro residues" evidence="4">
    <location>
        <begin position="392"/>
        <end position="401"/>
    </location>
</feature>
<evidence type="ECO:0000259" key="6">
    <source>
        <dbReference type="Pfam" id="PF07730"/>
    </source>
</evidence>
<evidence type="ECO:0000256" key="4">
    <source>
        <dbReference type="SAM" id="MobiDB-lite"/>
    </source>
</evidence>
<evidence type="ECO:0000313" key="8">
    <source>
        <dbReference type="Proteomes" id="UP000245697"/>
    </source>
</evidence>
<keyword evidence="1" id="KW-0808">Transferase</keyword>
<feature type="domain" description="Signal transduction histidine kinase subgroup 3 dimerisation and phosphoacceptor" evidence="6">
    <location>
        <begin position="194"/>
        <end position="257"/>
    </location>
</feature>
<evidence type="ECO:0000256" key="1">
    <source>
        <dbReference type="ARBA" id="ARBA00022679"/>
    </source>
</evidence>
<evidence type="ECO:0000256" key="3">
    <source>
        <dbReference type="ARBA" id="ARBA00023012"/>
    </source>
</evidence>
<keyword evidence="8" id="KW-1185">Reference proteome</keyword>
<dbReference type="Gene3D" id="1.20.5.1930">
    <property type="match status" value="1"/>
</dbReference>
<keyword evidence="2 7" id="KW-0418">Kinase</keyword>
<dbReference type="RefSeq" id="WP_109592966.1">
    <property type="nucleotide sequence ID" value="NZ_BONA01000037.1"/>
</dbReference>